<gene>
    <name evidence="2" type="ORF">P171DRAFT_487452</name>
</gene>
<keyword evidence="3" id="KW-1185">Reference proteome</keyword>
<sequence>MSPPATQREEGRPVSCPETGAHPHIQGLKEHQKTTITMFTENGINPESIVKATRHGGVQNLLQEAERIVGVADAWQTLYGIDIKPLIQLYNKYGKNVVEVCLVELVHMSQQGLLQVKQDVGNEAMLAISPKDDDLELSHPTGKVLGHPPKPAGKRLKSSTVRTDPLLRPSVTENWPPFPSATASRSLSSSGFAGKRRIVGQVCAPRCPNYMKRQHFINHALLKHNNNLPSQTVWICCCDKSYTDDEAYLDHQWNQHSDILSTEESEAVVTPQEQSNTPCLSFPTLAGAEETG</sequence>
<proteinExistence type="predicted"/>
<reference evidence="2" key="1">
    <citation type="journal article" date="2020" name="Stud. Mycol.">
        <title>101 Dothideomycetes genomes: a test case for predicting lifestyles and emergence of pathogens.</title>
        <authorList>
            <person name="Haridas S."/>
            <person name="Albert R."/>
            <person name="Binder M."/>
            <person name="Bloem J."/>
            <person name="Labutti K."/>
            <person name="Salamov A."/>
            <person name="Andreopoulos B."/>
            <person name="Baker S."/>
            <person name="Barry K."/>
            <person name="Bills G."/>
            <person name="Bluhm B."/>
            <person name="Cannon C."/>
            <person name="Castanera R."/>
            <person name="Culley D."/>
            <person name="Daum C."/>
            <person name="Ezra D."/>
            <person name="Gonzalez J."/>
            <person name="Henrissat B."/>
            <person name="Kuo A."/>
            <person name="Liang C."/>
            <person name="Lipzen A."/>
            <person name="Lutzoni F."/>
            <person name="Magnuson J."/>
            <person name="Mondo S."/>
            <person name="Nolan M."/>
            <person name="Ohm R."/>
            <person name="Pangilinan J."/>
            <person name="Park H.-J."/>
            <person name="Ramirez L."/>
            <person name="Alfaro M."/>
            <person name="Sun H."/>
            <person name="Tritt A."/>
            <person name="Yoshinaga Y."/>
            <person name="Zwiers L.-H."/>
            <person name="Turgeon B."/>
            <person name="Goodwin S."/>
            <person name="Spatafora J."/>
            <person name="Crous P."/>
            <person name="Grigoriev I."/>
        </authorList>
    </citation>
    <scope>NUCLEOTIDE SEQUENCE</scope>
    <source>
        <strain evidence="2">CBS 690.94</strain>
    </source>
</reference>
<comment type="caution">
    <text evidence="2">The sequence shown here is derived from an EMBL/GenBank/DDBJ whole genome shotgun (WGS) entry which is preliminary data.</text>
</comment>
<dbReference type="EMBL" id="MU001504">
    <property type="protein sequence ID" value="KAF2442196.1"/>
    <property type="molecule type" value="Genomic_DNA"/>
</dbReference>
<feature type="region of interest" description="Disordered" evidence="1">
    <location>
        <begin position="139"/>
        <end position="159"/>
    </location>
</feature>
<protein>
    <submittedName>
        <fullName evidence="2">Uncharacterized protein</fullName>
    </submittedName>
</protein>
<accession>A0A9P4PFY2</accession>
<name>A0A9P4PFY2_9PLEO</name>
<evidence type="ECO:0000313" key="2">
    <source>
        <dbReference type="EMBL" id="KAF2442196.1"/>
    </source>
</evidence>
<dbReference type="Proteomes" id="UP000799764">
    <property type="component" value="Unassembled WGS sequence"/>
</dbReference>
<evidence type="ECO:0000313" key="3">
    <source>
        <dbReference type="Proteomes" id="UP000799764"/>
    </source>
</evidence>
<feature type="region of interest" description="Disordered" evidence="1">
    <location>
        <begin position="1"/>
        <end position="23"/>
    </location>
</feature>
<dbReference type="OrthoDB" id="3763153at2759"/>
<evidence type="ECO:0000256" key="1">
    <source>
        <dbReference type="SAM" id="MobiDB-lite"/>
    </source>
</evidence>
<dbReference type="AlphaFoldDB" id="A0A9P4PFY2"/>
<organism evidence="2 3">
    <name type="scientific">Karstenula rhodostoma CBS 690.94</name>
    <dbReference type="NCBI Taxonomy" id="1392251"/>
    <lineage>
        <taxon>Eukaryota</taxon>
        <taxon>Fungi</taxon>
        <taxon>Dikarya</taxon>
        <taxon>Ascomycota</taxon>
        <taxon>Pezizomycotina</taxon>
        <taxon>Dothideomycetes</taxon>
        <taxon>Pleosporomycetidae</taxon>
        <taxon>Pleosporales</taxon>
        <taxon>Massarineae</taxon>
        <taxon>Didymosphaeriaceae</taxon>
        <taxon>Karstenula</taxon>
    </lineage>
</organism>